<proteinExistence type="predicted"/>
<dbReference type="Gene3D" id="1.20.5.170">
    <property type="match status" value="1"/>
</dbReference>
<dbReference type="PROSITE" id="PS51842">
    <property type="entry name" value="IF_ROD_2"/>
    <property type="match status" value="1"/>
</dbReference>
<dbReference type="InterPro" id="IPR039008">
    <property type="entry name" value="IF_rod_dom"/>
</dbReference>
<feature type="coiled-coil region" evidence="3">
    <location>
        <begin position="135"/>
        <end position="197"/>
    </location>
</feature>
<dbReference type="GO" id="GO:0099160">
    <property type="term" value="C:postsynaptic intermediate filament cytoskeleton"/>
    <property type="evidence" value="ECO:0007669"/>
    <property type="project" value="TreeGrafter"/>
</dbReference>
<dbReference type="InterPro" id="IPR050405">
    <property type="entry name" value="Intermediate_filament"/>
</dbReference>
<name>A0A6J0J8D8_9PASS</name>
<evidence type="ECO:0000313" key="7">
    <source>
        <dbReference type="RefSeq" id="XP_017694536.1"/>
    </source>
</evidence>
<dbReference type="AlphaFoldDB" id="A0A6J0J8D8"/>
<accession>A0A6J0J8D8</accession>
<feature type="region of interest" description="Disordered" evidence="4">
    <location>
        <begin position="1"/>
        <end position="32"/>
    </location>
</feature>
<feature type="domain" description="IF rod" evidence="5">
    <location>
        <begin position="110"/>
        <end position="198"/>
    </location>
</feature>
<evidence type="ECO:0000256" key="1">
    <source>
        <dbReference type="ARBA" id="ARBA00022754"/>
    </source>
</evidence>
<dbReference type="OrthoDB" id="9218708at2759"/>
<keyword evidence="2 3" id="KW-0175">Coiled coil</keyword>
<reference evidence="7" key="1">
    <citation type="submission" date="2025-08" db="UniProtKB">
        <authorList>
            <consortium name="RefSeq"/>
        </authorList>
    </citation>
    <scope>IDENTIFICATION</scope>
</reference>
<dbReference type="GO" id="GO:0033693">
    <property type="term" value="P:neurofilament bundle assembly"/>
    <property type="evidence" value="ECO:0007669"/>
    <property type="project" value="TreeGrafter"/>
</dbReference>
<dbReference type="Pfam" id="PF00038">
    <property type="entry name" value="Filament"/>
    <property type="match status" value="1"/>
</dbReference>
<gene>
    <name evidence="7" type="primary">LOC108509554</name>
</gene>
<protein>
    <submittedName>
        <fullName evidence="7">Alpha-internexin-like</fullName>
    </submittedName>
</protein>
<evidence type="ECO:0000259" key="5">
    <source>
        <dbReference type="PROSITE" id="PS51842"/>
    </source>
</evidence>
<evidence type="ECO:0000256" key="3">
    <source>
        <dbReference type="SAM" id="Coils"/>
    </source>
</evidence>
<dbReference type="GO" id="GO:0005737">
    <property type="term" value="C:cytoplasm"/>
    <property type="evidence" value="ECO:0007669"/>
    <property type="project" value="TreeGrafter"/>
</dbReference>
<dbReference type="PANTHER" id="PTHR45652">
    <property type="entry name" value="GLIAL FIBRILLARY ACIDIC PROTEIN"/>
    <property type="match status" value="1"/>
</dbReference>
<keyword evidence="1" id="KW-0403">Intermediate filament</keyword>
<dbReference type="PANTHER" id="PTHR45652:SF4">
    <property type="entry name" value="INTERMEDIATE FILAMENT PROTEIN-LIKE"/>
    <property type="match status" value="1"/>
</dbReference>
<dbReference type="SUPFAM" id="SSF64593">
    <property type="entry name" value="Intermediate filament protein, coiled coil region"/>
    <property type="match status" value="1"/>
</dbReference>
<organism evidence="6 7">
    <name type="scientific">Lepidothrix coronata</name>
    <name type="common">blue-crowned manakin</name>
    <dbReference type="NCBI Taxonomy" id="321398"/>
    <lineage>
        <taxon>Eukaryota</taxon>
        <taxon>Metazoa</taxon>
        <taxon>Chordata</taxon>
        <taxon>Craniata</taxon>
        <taxon>Vertebrata</taxon>
        <taxon>Euteleostomi</taxon>
        <taxon>Archelosauria</taxon>
        <taxon>Archosauria</taxon>
        <taxon>Dinosauria</taxon>
        <taxon>Saurischia</taxon>
        <taxon>Theropoda</taxon>
        <taxon>Coelurosauria</taxon>
        <taxon>Aves</taxon>
        <taxon>Neognathae</taxon>
        <taxon>Neoaves</taxon>
        <taxon>Telluraves</taxon>
        <taxon>Australaves</taxon>
        <taxon>Passeriformes</taxon>
        <taxon>Pipridae</taxon>
        <taxon>Lepidothrix</taxon>
    </lineage>
</organism>
<dbReference type="GO" id="GO:0005882">
    <property type="term" value="C:intermediate filament"/>
    <property type="evidence" value="ECO:0007669"/>
    <property type="project" value="UniProtKB-KW"/>
</dbReference>
<dbReference type="RefSeq" id="XP_017694536.1">
    <property type="nucleotide sequence ID" value="XM_017839047.1"/>
</dbReference>
<dbReference type="Proteomes" id="UP000504624">
    <property type="component" value="Unplaced"/>
</dbReference>
<dbReference type="GeneID" id="108509554"/>
<dbReference type="GO" id="GO:0099184">
    <property type="term" value="F:structural constituent of postsynaptic intermediate filament cytoskeleton"/>
    <property type="evidence" value="ECO:0007669"/>
    <property type="project" value="TreeGrafter"/>
</dbReference>
<keyword evidence="6" id="KW-1185">Reference proteome</keyword>
<evidence type="ECO:0000256" key="4">
    <source>
        <dbReference type="SAM" id="MobiDB-lite"/>
    </source>
</evidence>
<sequence>MMVGRKGENNDDLDPELDLAPHPTAIHDPAAPRPTFGGRLLLAPHLRCCREESDSRCRRDWLLFRDAGGEWNSITTGMSAAEGRPRCRWGGGGEAVLRARAEAAGYRRLLRARAAEVEALRGAVGALHRQLEGLRDRRSGELAKYQERVAELEREIGAAEAEMARCLREYPALLRLRMALEAEIAAYREMLESEELRLGGLAPP</sequence>
<evidence type="ECO:0000256" key="2">
    <source>
        <dbReference type="ARBA" id="ARBA00023054"/>
    </source>
</evidence>
<dbReference type="GO" id="GO:0030424">
    <property type="term" value="C:axon"/>
    <property type="evidence" value="ECO:0007669"/>
    <property type="project" value="TreeGrafter"/>
</dbReference>
<evidence type="ECO:0000313" key="6">
    <source>
        <dbReference type="Proteomes" id="UP000504624"/>
    </source>
</evidence>